<evidence type="ECO:0000313" key="1">
    <source>
        <dbReference type="EMBL" id="KAI4828571.1"/>
    </source>
</evidence>
<keyword evidence="2" id="KW-1185">Reference proteome</keyword>
<evidence type="ECO:0000313" key="2">
    <source>
        <dbReference type="Proteomes" id="UP001057452"/>
    </source>
</evidence>
<comment type="caution">
    <text evidence="1">The sequence shown here is derived from an EMBL/GenBank/DDBJ whole genome shotgun (WGS) entry which is preliminary data.</text>
</comment>
<name>A0ACB9XMR2_CHAAC</name>
<dbReference type="Proteomes" id="UP001057452">
    <property type="component" value="Chromosome 4"/>
</dbReference>
<dbReference type="EMBL" id="CM043788">
    <property type="protein sequence ID" value="KAI4828571.1"/>
    <property type="molecule type" value="Genomic_DNA"/>
</dbReference>
<organism evidence="1 2">
    <name type="scientific">Chaenocephalus aceratus</name>
    <name type="common">Blackfin icefish</name>
    <name type="synonym">Chaenichthys aceratus</name>
    <dbReference type="NCBI Taxonomy" id="36190"/>
    <lineage>
        <taxon>Eukaryota</taxon>
        <taxon>Metazoa</taxon>
        <taxon>Chordata</taxon>
        <taxon>Craniata</taxon>
        <taxon>Vertebrata</taxon>
        <taxon>Euteleostomi</taxon>
        <taxon>Actinopterygii</taxon>
        <taxon>Neopterygii</taxon>
        <taxon>Teleostei</taxon>
        <taxon>Neoteleostei</taxon>
        <taxon>Acanthomorphata</taxon>
        <taxon>Eupercaria</taxon>
        <taxon>Perciformes</taxon>
        <taxon>Notothenioidei</taxon>
        <taxon>Channichthyidae</taxon>
        <taxon>Chaenocephalus</taxon>
    </lineage>
</organism>
<protein>
    <submittedName>
        <fullName evidence="1">Uncharacterized protein</fullName>
    </submittedName>
</protein>
<reference evidence="1" key="1">
    <citation type="submission" date="2022-05" db="EMBL/GenBank/DDBJ databases">
        <title>Chromosome-level genome of Chaenocephalus aceratus.</title>
        <authorList>
            <person name="Park H."/>
        </authorList>
    </citation>
    <scope>NUCLEOTIDE SEQUENCE</scope>
    <source>
        <strain evidence="1">KU_202001</strain>
    </source>
</reference>
<accession>A0ACB9XMR2</accession>
<sequence>MSDLKPHALEDEDVEWVCDSPGRTLEPLQCHTLSLKNNAAGLSSDEHENPLNGTQPNPFVYSSVPAVPHAGNSLPSGALVNGPGSHPTSEVHCVLNKGTILSNNVLDAAWQAEKDTRPEVLPPPSELQSDAWKNTAGPVEKPPATQPGVNTPSSHSEEKESKLACSTPSAADGGEQMHISQPLTKQTMKTRSPRDAEWSESSLDDYDDAKVIRWDSERECFSHSDSRLETNVMHQGDSEHNTHVKSMSGSLEKVNNSLNHTYRRCCFTSGHDLGNVDTANKDDSSCTQSDIRYSSVPLRGSSTSTASDSTRHIHSTAQGGCNEGNDPEDEDNFSSKVEQLKKEQVEQETLFFSCTLCNVNFKEKRHFHRHMMYHLGEHNQVKREGVSQPFICRECGRLFCDSNSLTSHIIIHQERLETRMKEIKGLKNTESADRGTEVQCPRCVFGCNCPKMSVQHARMHDHLKHYYFCEECDYLTLTKQALEAHIHVAHLDTHQPKCRRMTHNDAQEVDRVQRRMSFFTSRNKVIIERCSELKHLRSNYGDYKKVANKPNIAMSKPSLLTLGETARSRTTEGVYIQRPSDRTVNPPQFQCCSKNMRLPSMWRVDRHGQLLLQQDVDVATALTYVKKDSENNDCEAFGSSKQANRPATADVLPSARNLKLDQTFCLDFENHPENVSLQPRANQNSLSIRKMSTPLHSTIDNMNGNISTTLCQRLRKRCAADEELEKGREGRENSSDDSSAATGSFLESQNVRNPYARRYFTKRQRCSAKDQSLHVYTNEEDGDEDCSDIEQLVIKEEHVESPVCGDSPESPCMSVSDSVDVLPSPGVEHKPCPYCPAMFESGVGLSNHVRGHLHRVGLSYNARHMVSPEQVALHDHRPRTRRRIPCAMRNIRKAVKPDTRGELTCPLCCGWFDTKTGLSNHVRGHLKRIGRSATSTSKSPLSILNELLQDEREHQNILQNQPPPPPFVSQKFISSNSLVLMHTGIPLKTQHDTRSPALMLDSFVPQQEAEAEAQRDTKASSSTLVGLLKMRQERMQLTARHNQEASGTRELYALTKDYMEETQITRMEPEWVHDECDSDDISIRVNNTLPRLSGHLRGYAHRKRFALFQDAGDDYKPKKPRPGLKKTILLSLNAEICTLTCRFCDLVFQGPLSIQEDWIRHLQRHLLHTRVPQSGTGMVEVLGLHKVQISHERQDPT</sequence>
<gene>
    <name evidence="1" type="ORF">KUCAC02_022653</name>
</gene>
<proteinExistence type="predicted"/>